<dbReference type="AlphaFoldDB" id="A0AAV5MR99"/>
<proteinExistence type="predicted"/>
<evidence type="ECO:0000313" key="2">
    <source>
        <dbReference type="Proteomes" id="UP001054252"/>
    </source>
</evidence>
<dbReference type="EMBL" id="BPVZ01000716">
    <property type="protein sequence ID" value="GKV52471.1"/>
    <property type="molecule type" value="Genomic_DNA"/>
</dbReference>
<protein>
    <submittedName>
        <fullName evidence="1">Uncharacterized protein</fullName>
    </submittedName>
</protein>
<comment type="caution">
    <text evidence="1">The sequence shown here is derived from an EMBL/GenBank/DDBJ whole genome shotgun (WGS) entry which is preliminary data.</text>
</comment>
<evidence type="ECO:0000313" key="1">
    <source>
        <dbReference type="EMBL" id="GKV52471.1"/>
    </source>
</evidence>
<sequence>MQSLEMLHRKQYFPFTECYGTRARGSKSRASWHRAAATGTQEVCAASKGHAKQRGGARARSWAPAEAQAEAWTRACWMRVSVSRHGVAIMTLTYTTPE</sequence>
<accession>A0AAV5MR99</accession>
<name>A0AAV5MR99_9ROSI</name>
<keyword evidence="2" id="KW-1185">Reference proteome</keyword>
<reference evidence="1 2" key="1">
    <citation type="journal article" date="2021" name="Commun. Biol.">
        <title>The genome of Shorea leprosula (Dipterocarpaceae) highlights the ecological relevance of drought in aseasonal tropical rainforests.</title>
        <authorList>
            <person name="Ng K.K.S."/>
            <person name="Kobayashi M.J."/>
            <person name="Fawcett J.A."/>
            <person name="Hatakeyama M."/>
            <person name="Paape T."/>
            <person name="Ng C.H."/>
            <person name="Ang C.C."/>
            <person name="Tnah L.H."/>
            <person name="Lee C.T."/>
            <person name="Nishiyama T."/>
            <person name="Sese J."/>
            <person name="O'Brien M.J."/>
            <person name="Copetti D."/>
            <person name="Mohd Noor M.I."/>
            <person name="Ong R.C."/>
            <person name="Putra M."/>
            <person name="Sireger I.Z."/>
            <person name="Indrioko S."/>
            <person name="Kosugi Y."/>
            <person name="Izuno A."/>
            <person name="Isagi Y."/>
            <person name="Lee S.L."/>
            <person name="Shimizu K.K."/>
        </authorList>
    </citation>
    <scope>NUCLEOTIDE SEQUENCE [LARGE SCALE GENOMIC DNA]</scope>
    <source>
        <strain evidence="1">214</strain>
    </source>
</reference>
<dbReference type="Proteomes" id="UP001054252">
    <property type="component" value="Unassembled WGS sequence"/>
</dbReference>
<gene>
    <name evidence="1" type="ORF">SLEP1_g59047</name>
</gene>
<organism evidence="1 2">
    <name type="scientific">Rubroshorea leprosula</name>
    <dbReference type="NCBI Taxonomy" id="152421"/>
    <lineage>
        <taxon>Eukaryota</taxon>
        <taxon>Viridiplantae</taxon>
        <taxon>Streptophyta</taxon>
        <taxon>Embryophyta</taxon>
        <taxon>Tracheophyta</taxon>
        <taxon>Spermatophyta</taxon>
        <taxon>Magnoliopsida</taxon>
        <taxon>eudicotyledons</taxon>
        <taxon>Gunneridae</taxon>
        <taxon>Pentapetalae</taxon>
        <taxon>rosids</taxon>
        <taxon>malvids</taxon>
        <taxon>Malvales</taxon>
        <taxon>Dipterocarpaceae</taxon>
        <taxon>Rubroshorea</taxon>
    </lineage>
</organism>